<dbReference type="Proteomes" id="UP000593567">
    <property type="component" value="Unassembled WGS sequence"/>
</dbReference>
<reference evidence="3" key="1">
    <citation type="submission" date="2020-06" db="EMBL/GenBank/DDBJ databases">
        <title>Draft genome of Bugula neritina, a colonial animal packing powerful symbionts and potential medicines.</title>
        <authorList>
            <person name="Rayko M."/>
        </authorList>
    </citation>
    <scope>NUCLEOTIDE SEQUENCE [LARGE SCALE GENOMIC DNA]</scope>
    <source>
        <strain evidence="3">Kwan_BN1</strain>
    </source>
</reference>
<dbReference type="InterPro" id="IPR006941">
    <property type="entry name" value="RNase_CAF1"/>
</dbReference>
<evidence type="ECO:0000256" key="1">
    <source>
        <dbReference type="ARBA" id="ARBA00008372"/>
    </source>
</evidence>
<dbReference type="GO" id="GO:1990432">
    <property type="term" value="P:siRNA 3'-end processing"/>
    <property type="evidence" value="ECO:0007669"/>
    <property type="project" value="TreeGrafter"/>
</dbReference>
<comment type="similarity">
    <text evidence="1">Belongs to the CAF1 family.</text>
</comment>
<comment type="caution">
    <text evidence="3">The sequence shown here is derived from an EMBL/GenBank/DDBJ whole genome shotgun (WGS) entry which is preliminary data.</text>
</comment>
<dbReference type="PANTHER" id="PTHR15092">
    <property type="entry name" value="POLY A -SPECIFIC RIBONUCLEASE/TARGET OF EGR1, MEMBER 1"/>
    <property type="match status" value="1"/>
</dbReference>
<organism evidence="3 4">
    <name type="scientific">Bugula neritina</name>
    <name type="common">Brown bryozoan</name>
    <name type="synonym">Sertularia neritina</name>
    <dbReference type="NCBI Taxonomy" id="10212"/>
    <lineage>
        <taxon>Eukaryota</taxon>
        <taxon>Metazoa</taxon>
        <taxon>Spiralia</taxon>
        <taxon>Lophotrochozoa</taxon>
        <taxon>Bryozoa</taxon>
        <taxon>Gymnolaemata</taxon>
        <taxon>Cheilostomatida</taxon>
        <taxon>Flustrina</taxon>
        <taxon>Buguloidea</taxon>
        <taxon>Bugulidae</taxon>
        <taxon>Bugula</taxon>
    </lineage>
</organism>
<dbReference type="Gene3D" id="3.30.420.10">
    <property type="entry name" value="Ribonuclease H-like superfamily/Ribonuclease H"/>
    <property type="match status" value="1"/>
</dbReference>
<dbReference type="GO" id="GO:0005634">
    <property type="term" value="C:nucleus"/>
    <property type="evidence" value="ECO:0007669"/>
    <property type="project" value="TreeGrafter"/>
</dbReference>
<dbReference type="GO" id="GO:0003723">
    <property type="term" value="F:RNA binding"/>
    <property type="evidence" value="ECO:0007669"/>
    <property type="project" value="TreeGrafter"/>
</dbReference>
<dbReference type="Gene3D" id="3.30.70.330">
    <property type="match status" value="1"/>
</dbReference>
<keyword evidence="4" id="KW-1185">Reference proteome</keyword>
<dbReference type="OrthoDB" id="414075at2759"/>
<dbReference type="InterPro" id="IPR051181">
    <property type="entry name" value="CAF1_poly(A)_ribonucleases"/>
</dbReference>
<dbReference type="InterPro" id="IPR012677">
    <property type="entry name" value="Nucleotide-bd_a/b_plait_sf"/>
</dbReference>
<keyword evidence="2" id="KW-1133">Transmembrane helix</keyword>
<dbReference type="Pfam" id="PF04857">
    <property type="entry name" value="CAF1"/>
    <property type="match status" value="1"/>
</dbReference>
<dbReference type="EMBL" id="VXIV02003199">
    <property type="protein sequence ID" value="KAF6020029.1"/>
    <property type="molecule type" value="Genomic_DNA"/>
</dbReference>
<dbReference type="InterPro" id="IPR036397">
    <property type="entry name" value="RNaseH_sf"/>
</dbReference>
<dbReference type="GO" id="GO:0000289">
    <property type="term" value="P:nuclear-transcribed mRNA poly(A) tail shortening"/>
    <property type="evidence" value="ECO:0007669"/>
    <property type="project" value="TreeGrafter"/>
</dbReference>
<dbReference type="PANTHER" id="PTHR15092:SF22">
    <property type="entry name" value="POLY(A)-SPECIFIC RIBONUCLEASE PNLDC1"/>
    <property type="match status" value="1"/>
</dbReference>
<evidence type="ECO:0000313" key="3">
    <source>
        <dbReference type="EMBL" id="KAF6020029.1"/>
    </source>
</evidence>
<proteinExistence type="inferred from homology"/>
<evidence type="ECO:0000313" key="4">
    <source>
        <dbReference type="Proteomes" id="UP000593567"/>
    </source>
</evidence>
<dbReference type="GO" id="GO:0000175">
    <property type="term" value="F:3'-5'-RNA exonuclease activity"/>
    <property type="evidence" value="ECO:0007669"/>
    <property type="project" value="TreeGrafter"/>
</dbReference>
<dbReference type="InterPro" id="IPR012337">
    <property type="entry name" value="RNaseH-like_sf"/>
</dbReference>
<dbReference type="GO" id="GO:1990431">
    <property type="term" value="P:priRNA 3'-end processing"/>
    <property type="evidence" value="ECO:0007669"/>
    <property type="project" value="TreeGrafter"/>
</dbReference>
<keyword evidence="2" id="KW-0472">Membrane</keyword>
<feature type="transmembrane region" description="Helical" evidence="2">
    <location>
        <begin position="264"/>
        <end position="281"/>
    </location>
</feature>
<name>A0A7J7J1I3_BUGNE</name>
<gene>
    <name evidence="3" type="ORF">EB796_021689</name>
</gene>
<dbReference type="SUPFAM" id="SSF53098">
    <property type="entry name" value="Ribonuclease H-like"/>
    <property type="match status" value="1"/>
</dbReference>
<sequence>MVGHNLYLDLMLIYDKFIDYLPKSYQEYKERLHSCFPHIYDTKYMALQLRKEFDDTVHSYDATSLSELHVAMADPKCTTALLFPPTVAMAVSHIKDDECRQSNEIETDTLGNIHEAGYDSYMCGLVFLRLAHLVTINKLEPALSAHPISFYDYEHHIAPFKNHVNLIRATLHNICLDGADPEHNRTDRLFIKAKKSALLRSEEVSFLLSSYGAVDISKISQNKAVVIVSNQICARRILEAFQSHDKYAVVRYNPWRHSILANRILWTGAILSAGICTLALIRNVKKQLLS</sequence>
<dbReference type="AlphaFoldDB" id="A0A7J7J1I3"/>
<evidence type="ECO:0000256" key="2">
    <source>
        <dbReference type="SAM" id="Phobius"/>
    </source>
</evidence>
<dbReference type="GO" id="GO:0005783">
    <property type="term" value="C:endoplasmic reticulum"/>
    <property type="evidence" value="ECO:0007669"/>
    <property type="project" value="TreeGrafter"/>
</dbReference>
<accession>A0A7J7J1I3</accession>
<protein>
    <submittedName>
        <fullName evidence="3">PNLDC1</fullName>
    </submittedName>
</protein>
<keyword evidence="2" id="KW-0812">Transmembrane</keyword>